<comment type="subcellular location">
    <subcellularLocation>
        <location evidence="1">Mitochondrion</location>
    </subcellularLocation>
</comment>
<evidence type="ECO:0000313" key="9">
    <source>
        <dbReference type="EMBL" id="KAL0069770.1"/>
    </source>
</evidence>
<dbReference type="Gene3D" id="6.10.330.20">
    <property type="match status" value="1"/>
</dbReference>
<keyword evidence="4" id="KW-0496">Mitochondrion</keyword>
<evidence type="ECO:0000256" key="8">
    <source>
        <dbReference type="SAM" id="MobiDB-lite"/>
    </source>
</evidence>
<evidence type="ECO:0000256" key="2">
    <source>
        <dbReference type="ARBA" id="ARBA00009254"/>
    </source>
</evidence>
<evidence type="ECO:0000256" key="4">
    <source>
        <dbReference type="ARBA" id="ARBA00023128"/>
    </source>
</evidence>
<comment type="caution">
    <text evidence="9">The sequence shown here is derived from an EMBL/GenBank/DDBJ whole genome shotgun (WGS) entry which is preliminary data.</text>
</comment>
<feature type="compositionally biased region" description="Polar residues" evidence="8">
    <location>
        <begin position="37"/>
        <end position="47"/>
    </location>
</feature>
<feature type="compositionally biased region" description="Low complexity" evidence="8">
    <location>
        <begin position="242"/>
        <end position="262"/>
    </location>
</feature>
<evidence type="ECO:0000256" key="7">
    <source>
        <dbReference type="ARBA" id="ARBA00035399"/>
    </source>
</evidence>
<sequence length="269" mass="30009">MSLWALSRRASTRLFCRNFAELVPSSSTVTPKPDSAQPPQTSDASSSQVVAPLRFGSRVPVREDHGLYAFFREKELGKDGKTIVGEARYETIGGSIYQENVQSGRSWKAAELRLKSFHDLHTLWYVLLRERNLLATQKEEARRLGAAPILISLGYKTRQCRKSMARIKYVLNERRLAYEGAVQLAQKEKEDHLDQVVLQHQLAEYRKERKFMAKREASRAANSDASETEVDAGTTEQPTENAQSGTSTTTTTSAPASDAAKAGLFGQNQ</sequence>
<dbReference type="InterPro" id="IPR038340">
    <property type="entry name" value="MRP-L47_sf"/>
</dbReference>
<dbReference type="InterPro" id="IPR036049">
    <property type="entry name" value="Ribosomal_uL29_sf"/>
</dbReference>
<feature type="region of interest" description="Disordered" evidence="8">
    <location>
        <begin position="25"/>
        <end position="47"/>
    </location>
</feature>
<protein>
    <recommendedName>
        <fullName evidence="6">Large ribosomal subunit protein uL29m</fullName>
    </recommendedName>
    <alternativeName>
        <fullName evidence="7">54S ribosomal protein L4, mitochondrial</fullName>
    </alternativeName>
</protein>
<dbReference type="InterPro" id="IPR010729">
    <property type="entry name" value="Ribosomal_uL29_mit"/>
</dbReference>
<accession>A0ABR3A8A7</accession>
<dbReference type="Pfam" id="PF06984">
    <property type="entry name" value="MRP-L47"/>
    <property type="match status" value="1"/>
</dbReference>
<evidence type="ECO:0000313" key="10">
    <source>
        <dbReference type="Proteomes" id="UP001437256"/>
    </source>
</evidence>
<organism evidence="9 10">
    <name type="scientific">Marasmius tenuissimus</name>
    <dbReference type="NCBI Taxonomy" id="585030"/>
    <lineage>
        <taxon>Eukaryota</taxon>
        <taxon>Fungi</taxon>
        <taxon>Dikarya</taxon>
        <taxon>Basidiomycota</taxon>
        <taxon>Agaricomycotina</taxon>
        <taxon>Agaricomycetes</taxon>
        <taxon>Agaricomycetidae</taxon>
        <taxon>Agaricales</taxon>
        <taxon>Marasmiineae</taxon>
        <taxon>Marasmiaceae</taxon>
        <taxon>Marasmius</taxon>
    </lineage>
</organism>
<reference evidence="9 10" key="1">
    <citation type="submission" date="2024-05" db="EMBL/GenBank/DDBJ databases">
        <title>A draft genome resource for the thread blight pathogen Marasmius tenuissimus strain MS-2.</title>
        <authorList>
            <person name="Yulfo-Soto G.E."/>
            <person name="Baruah I.K."/>
            <person name="Amoako-Attah I."/>
            <person name="Bukari Y."/>
            <person name="Meinhardt L.W."/>
            <person name="Bailey B.A."/>
            <person name="Cohen S.P."/>
        </authorList>
    </citation>
    <scope>NUCLEOTIDE SEQUENCE [LARGE SCALE GENOMIC DNA]</scope>
    <source>
        <strain evidence="9 10">MS-2</strain>
    </source>
</reference>
<evidence type="ECO:0000256" key="1">
    <source>
        <dbReference type="ARBA" id="ARBA00004173"/>
    </source>
</evidence>
<name>A0ABR3A8A7_9AGAR</name>
<dbReference type="PANTHER" id="PTHR21183:SF18">
    <property type="entry name" value="LARGE RIBOSOMAL SUBUNIT PROTEIN UL29M"/>
    <property type="match status" value="1"/>
</dbReference>
<dbReference type="PANTHER" id="PTHR21183">
    <property type="entry name" value="RIBOSOMAL PROTEIN L47, MITOCHONDRIAL-RELATED"/>
    <property type="match status" value="1"/>
</dbReference>
<keyword evidence="10" id="KW-1185">Reference proteome</keyword>
<evidence type="ECO:0000256" key="6">
    <source>
        <dbReference type="ARBA" id="ARBA00035289"/>
    </source>
</evidence>
<keyword evidence="5" id="KW-0687">Ribonucleoprotein</keyword>
<dbReference type="GO" id="GO:0005840">
    <property type="term" value="C:ribosome"/>
    <property type="evidence" value="ECO:0007669"/>
    <property type="project" value="UniProtKB-KW"/>
</dbReference>
<evidence type="ECO:0000256" key="5">
    <source>
        <dbReference type="ARBA" id="ARBA00023274"/>
    </source>
</evidence>
<gene>
    <name evidence="9" type="primary">MRPL4</name>
    <name evidence="9" type="ORF">AAF712_003039</name>
</gene>
<dbReference type="SUPFAM" id="SSF46561">
    <property type="entry name" value="Ribosomal protein L29 (L29p)"/>
    <property type="match status" value="1"/>
</dbReference>
<dbReference type="Proteomes" id="UP001437256">
    <property type="component" value="Unassembled WGS sequence"/>
</dbReference>
<feature type="region of interest" description="Disordered" evidence="8">
    <location>
        <begin position="214"/>
        <end position="269"/>
    </location>
</feature>
<comment type="similarity">
    <text evidence="2">Belongs to the universal ribosomal protein uL29 family.</text>
</comment>
<dbReference type="EMBL" id="JBBXMP010000010">
    <property type="protein sequence ID" value="KAL0069770.1"/>
    <property type="molecule type" value="Genomic_DNA"/>
</dbReference>
<proteinExistence type="inferred from homology"/>
<keyword evidence="3 9" id="KW-0689">Ribosomal protein</keyword>
<evidence type="ECO:0000256" key="3">
    <source>
        <dbReference type="ARBA" id="ARBA00022980"/>
    </source>
</evidence>